<keyword evidence="1" id="KW-0472">Membrane</keyword>
<gene>
    <name evidence="3" type="ORF">CWB98_23920</name>
</gene>
<dbReference type="Proteomes" id="UP000306719">
    <property type="component" value="Unassembled WGS sequence"/>
</dbReference>
<evidence type="ECO:0000313" key="4">
    <source>
        <dbReference type="Proteomes" id="UP000306719"/>
    </source>
</evidence>
<dbReference type="AlphaFoldDB" id="A0A5S3WKU2"/>
<feature type="non-terminal residue" evidence="3">
    <location>
        <position position="85"/>
    </location>
</feature>
<organism evidence="3 4">
    <name type="scientific">Pseudoalteromonas rubra</name>
    <dbReference type="NCBI Taxonomy" id="43658"/>
    <lineage>
        <taxon>Bacteria</taxon>
        <taxon>Pseudomonadati</taxon>
        <taxon>Pseudomonadota</taxon>
        <taxon>Gammaproteobacteria</taxon>
        <taxon>Alteromonadales</taxon>
        <taxon>Pseudoalteromonadaceae</taxon>
        <taxon>Pseudoalteromonas</taxon>
    </lineage>
</organism>
<feature type="transmembrane region" description="Helical" evidence="1">
    <location>
        <begin position="47"/>
        <end position="69"/>
    </location>
</feature>
<feature type="transmembrane region" description="Helical" evidence="1">
    <location>
        <begin position="12"/>
        <end position="35"/>
    </location>
</feature>
<comment type="caution">
    <text evidence="1">Lacks conserved residue(s) required for the propagation of feature annotation.</text>
</comment>
<protein>
    <submittedName>
        <fullName evidence="3">Diguanylate cyclase</fullName>
    </submittedName>
</protein>
<evidence type="ECO:0000256" key="1">
    <source>
        <dbReference type="PROSITE-ProRule" id="PRU00244"/>
    </source>
</evidence>
<reference evidence="3 4" key="1">
    <citation type="submission" date="2018-01" db="EMBL/GenBank/DDBJ databases">
        <authorList>
            <person name="Paulsen S."/>
            <person name="Gram L.K."/>
        </authorList>
    </citation>
    <scope>NUCLEOTIDE SEQUENCE [LARGE SCALE GENOMIC DNA]</scope>
    <source>
        <strain evidence="3 4">S2599</strain>
    </source>
</reference>
<accession>A0A5S3WKU2</accession>
<keyword evidence="1" id="KW-1133">Transmembrane helix</keyword>
<comment type="caution">
    <text evidence="3">The sequence shown here is derived from an EMBL/GenBank/DDBJ whole genome shotgun (WGS) entry which is preliminary data.</text>
</comment>
<keyword evidence="1" id="KW-0812">Transmembrane</keyword>
<feature type="domain" description="MHYT" evidence="2">
    <location>
        <begin position="1"/>
        <end position="85"/>
    </location>
</feature>
<proteinExistence type="predicted"/>
<dbReference type="PROSITE" id="PS50924">
    <property type="entry name" value="MHYT"/>
    <property type="match status" value="1"/>
</dbReference>
<dbReference type="InterPro" id="IPR005330">
    <property type="entry name" value="MHYT_dom"/>
</dbReference>
<dbReference type="PANTHER" id="PTHR35152:SF1">
    <property type="entry name" value="DOMAIN SIGNALLING PROTEIN, PUTATIVE (AFU_ORTHOLOGUE AFUA_5G11310)-RELATED"/>
    <property type="match status" value="1"/>
</dbReference>
<sequence>MLAFSLCVSVDYDFTVTVVSFIPVFLATALGFHLLSTNNPSRAKLALSALLLGAGIGVMHYTGMAAMRLGPMLGYDPLWFVVSVL</sequence>
<reference evidence="4" key="2">
    <citation type="submission" date="2019-06" db="EMBL/GenBank/DDBJ databases">
        <title>Co-occurence of chitin degradation, pigmentation and bioactivity in marine Pseudoalteromonas.</title>
        <authorList>
            <person name="Sonnenschein E.C."/>
            <person name="Bech P.K."/>
        </authorList>
    </citation>
    <scope>NUCLEOTIDE SEQUENCE [LARGE SCALE GENOMIC DNA]</scope>
    <source>
        <strain evidence="4">S2599</strain>
    </source>
</reference>
<dbReference type="GO" id="GO:0016020">
    <property type="term" value="C:membrane"/>
    <property type="evidence" value="ECO:0007669"/>
    <property type="project" value="UniProtKB-UniRule"/>
</dbReference>
<dbReference type="EMBL" id="PNCJ01000175">
    <property type="protein sequence ID" value="TMP27463.1"/>
    <property type="molecule type" value="Genomic_DNA"/>
</dbReference>
<evidence type="ECO:0000313" key="3">
    <source>
        <dbReference type="EMBL" id="TMP27463.1"/>
    </source>
</evidence>
<dbReference type="Pfam" id="PF03707">
    <property type="entry name" value="MHYT"/>
    <property type="match status" value="2"/>
</dbReference>
<name>A0A5S3WKU2_9GAMM</name>
<evidence type="ECO:0000259" key="2">
    <source>
        <dbReference type="PROSITE" id="PS50924"/>
    </source>
</evidence>
<dbReference type="PANTHER" id="PTHR35152">
    <property type="entry name" value="DOMAIN SIGNALLING PROTEIN, PUTATIVE (AFU_ORTHOLOGUE AFUA_5G11310)-RELATED"/>
    <property type="match status" value="1"/>
</dbReference>